<protein>
    <submittedName>
        <fullName evidence="1">Uncharacterized protein</fullName>
    </submittedName>
</protein>
<dbReference type="AlphaFoldDB" id="A0A0J6IMQ1"/>
<organism evidence="1 2">
    <name type="scientific">Pseudomonas weihenstephanensis</name>
    <dbReference type="NCBI Taxonomy" id="1608994"/>
    <lineage>
        <taxon>Bacteria</taxon>
        <taxon>Pseudomonadati</taxon>
        <taxon>Pseudomonadota</taxon>
        <taxon>Gammaproteobacteria</taxon>
        <taxon>Pseudomonadales</taxon>
        <taxon>Pseudomonadaceae</taxon>
        <taxon>Pseudomonas</taxon>
    </lineage>
</organism>
<dbReference type="STRING" id="1608994.TU86_14905"/>
<proteinExistence type="predicted"/>
<comment type="caution">
    <text evidence="1">The sequence shown here is derived from an EMBL/GenBank/DDBJ whole genome shotgun (WGS) entry which is preliminary data.</text>
</comment>
<name>A0A0J6IMQ1_9PSED</name>
<evidence type="ECO:0000313" key="2">
    <source>
        <dbReference type="Proteomes" id="UP000036325"/>
    </source>
</evidence>
<accession>A0A0J6IMQ1</accession>
<gene>
    <name evidence="1" type="ORF">TU86_14905</name>
</gene>
<reference evidence="1 2" key="1">
    <citation type="submission" date="2015-02" db="EMBL/GenBank/DDBJ databases">
        <title>Pseudomonas helleri sp. nov. and Pseudomonas weihenstephanensis sp. nov., isolated from raw cows milk.</title>
        <authorList>
            <person name="von Neubeck M."/>
            <person name="Huptas C."/>
            <person name="Wenning M."/>
            <person name="Scherer S."/>
        </authorList>
    </citation>
    <scope>NUCLEOTIDE SEQUENCE [LARGE SCALE GENOMIC DNA]</scope>
    <source>
        <strain evidence="1 2">DSM 29166</strain>
    </source>
</reference>
<dbReference type="EMBL" id="JYLF01000005">
    <property type="protein sequence ID" value="KMN13342.1"/>
    <property type="molecule type" value="Genomic_DNA"/>
</dbReference>
<dbReference type="RefSeq" id="WP_048365068.1">
    <property type="nucleotide sequence ID" value="NZ_JYLF01000005.1"/>
</dbReference>
<dbReference type="OrthoDB" id="7029524at2"/>
<dbReference type="PATRIC" id="fig|1608994.3.peg.3650"/>
<dbReference type="Proteomes" id="UP000036325">
    <property type="component" value="Unassembled WGS sequence"/>
</dbReference>
<sequence length="93" mass="10466">MNMHFMSEGERQYIEKRKAALAATAEWIDSKNSELVGEIKIYKGVEYQMEPRGTYVCLNQSASSSLSGSFTSAFALHKIIDDLKTTNKPKESK</sequence>
<evidence type="ECO:0000313" key="1">
    <source>
        <dbReference type="EMBL" id="KMN13342.1"/>
    </source>
</evidence>